<evidence type="ECO:0000313" key="23">
    <source>
        <dbReference type="Proteomes" id="UP000269708"/>
    </source>
</evidence>
<evidence type="ECO:0000259" key="21">
    <source>
        <dbReference type="SMART" id="SM00482"/>
    </source>
</evidence>
<evidence type="ECO:0000256" key="18">
    <source>
        <dbReference type="SAM" id="MobiDB-lite"/>
    </source>
</evidence>
<sequence>MNASPTPAPARRRLVLIDGSSYLYRAFHALPPLSNEAGEPTGALFGVVNMLRATLNEKPDYVAFVVDAPGPTFRDEMYPQYKANRPPMPDDLRAQVQPMCEIVEALGITILRVPGVEADDVIGTLALRAARDGIDVTISTGDKDFAQLVRSGGDGGGGIALVNTMSGSRLDSEASVVEKFGVPPGRVVDLLALMGDAIDNIPGVDKCGPKTAAKWLNEYGSLDGVIAHADAVKGKIGDNLRAALPRLPLNRALVTINTEVALEQGPADLALRERHVEALRALYARYGFKQALRELDGGAAADAPAAAGDGRVSMRGTEAGHARGAAKPLDGLDPALAAPGEYETVLTREQLEAWVARLRQAGAFAFDTETDGLDPLQARLVGVSLAAEPGRAAYLPLGHDYPGAPAQLDLDAALAALRPLFADPGLRKIGQHGKFDLHVLRRHGVEVAGYADDTMLESFVYNATATRHDMDSLAKRYLGYDTVKYEQVAGKGAKQIAFSQVALEDATRYAAEDADVTLRLHRALGPKLAAEPALERVYREIEMPLVQVLERVEANGVMIDAEELRRQSADLNKRMLAAQQKATELAGRSFNLDSPKQVCALLYEELKLPALVKTPTGQPSANEEALEAIAELHELPRVILEYRGLAKLRSTYTDKLPEMINPHTGRVHTSYHQAGAATGRLASNDPNLQNIPIRTDDGRRIRQAFVAPPGRRIVSCDYSQIELRIMAHLSEDEGLLRAFESGADIHRATAAEVFGKAMDQVSANERRAAKAINFGLMYGMGAFGLARNLGIGRGEAQDYIALYFSRYPGVRDFMERTRQQARERGYVETVFGRRLYLENIHARNAGLRAGAERAAINAPMQGTAADIIKRAMVSIDAWLAERRERALMVLQVHDELVFEADADFVDELIAQATARMAAAAELRVPLVIDSGVGDNWDQAH</sequence>
<evidence type="ECO:0000256" key="1">
    <source>
        <dbReference type="ARBA" id="ARBA00007705"/>
    </source>
</evidence>
<evidence type="ECO:0000256" key="4">
    <source>
        <dbReference type="ARBA" id="ARBA00020311"/>
    </source>
</evidence>
<evidence type="ECO:0000256" key="11">
    <source>
        <dbReference type="ARBA" id="ARBA00022839"/>
    </source>
</evidence>
<evidence type="ECO:0000256" key="12">
    <source>
        <dbReference type="ARBA" id="ARBA00022932"/>
    </source>
</evidence>
<dbReference type="EMBL" id="RKQN01000002">
    <property type="protein sequence ID" value="RPE79884.1"/>
    <property type="molecule type" value="Genomic_DNA"/>
</dbReference>
<dbReference type="InterPro" id="IPR001098">
    <property type="entry name" value="DNA-dir_DNA_pol_A_palm_dom"/>
</dbReference>
<dbReference type="RefSeq" id="WP_123770054.1">
    <property type="nucleotide sequence ID" value="NZ_RKQN01000002.1"/>
</dbReference>
<dbReference type="Pfam" id="PF02739">
    <property type="entry name" value="5_3_exonuc_N"/>
    <property type="match status" value="1"/>
</dbReference>
<keyword evidence="7 17" id="KW-0235">DNA replication</keyword>
<accession>A0A3N4W3V3</accession>
<dbReference type="NCBIfam" id="NF004397">
    <property type="entry name" value="PRK05755.1"/>
    <property type="match status" value="1"/>
</dbReference>
<dbReference type="CDD" id="cd09898">
    <property type="entry name" value="H3TH_53EXO"/>
    <property type="match status" value="1"/>
</dbReference>
<dbReference type="Gene3D" id="3.30.70.370">
    <property type="match status" value="1"/>
</dbReference>
<comment type="caution">
    <text evidence="22">The sequence shown here is derived from an EMBL/GenBank/DDBJ whole genome shotgun (WGS) entry which is preliminary data.</text>
</comment>
<dbReference type="Pfam" id="PF01612">
    <property type="entry name" value="DNA_pol_A_exo1"/>
    <property type="match status" value="1"/>
</dbReference>
<dbReference type="InterPro" id="IPR018320">
    <property type="entry name" value="DNA_polymerase_1"/>
</dbReference>
<dbReference type="CDD" id="cd09859">
    <property type="entry name" value="PIN_53EXO"/>
    <property type="match status" value="1"/>
</dbReference>
<evidence type="ECO:0000256" key="17">
    <source>
        <dbReference type="RuleBase" id="RU004460"/>
    </source>
</evidence>
<dbReference type="Proteomes" id="UP000269708">
    <property type="component" value="Unassembled WGS sequence"/>
</dbReference>
<dbReference type="EC" id="2.7.7.7" evidence="3 16"/>
<dbReference type="SUPFAM" id="SSF53098">
    <property type="entry name" value="Ribonuclease H-like"/>
    <property type="match status" value="1"/>
</dbReference>
<keyword evidence="13 17" id="KW-0238">DNA-binding</keyword>
<dbReference type="FunFam" id="1.10.150.20:FF:000003">
    <property type="entry name" value="DNA polymerase I"/>
    <property type="match status" value="1"/>
</dbReference>
<keyword evidence="23" id="KW-1185">Reference proteome</keyword>
<dbReference type="GO" id="GO:0006261">
    <property type="term" value="P:DNA-templated DNA replication"/>
    <property type="evidence" value="ECO:0007669"/>
    <property type="project" value="UniProtKB-UniRule"/>
</dbReference>
<evidence type="ECO:0000313" key="22">
    <source>
        <dbReference type="EMBL" id="RPE79884.1"/>
    </source>
</evidence>
<dbReference type="GO" id="GO:0006302">
    <property type="term" value="P:double-strand break repair"/>
    <property type="evidence" value="ECO:0007669"/>
    <property type="project" value="TreeGrafter"/>
</dbReference>
<dbReference type="InterPro" id="IPR029060">
    <property type="entry name" value="PIN-like_dom_sf"/>
</dbReference>
<keyword evidence="11 17" id="KW-0269">Exonuclease</keyword>
<keyword evidence="14 17" id="KW-0234">DNA repair</keyword>
<proteinExistence type="inferred from homology"/>
<evidence type="ECO:0000259" key="20">
    <source>
        <dbReference type="SMART" id="SM00475"/>
    </source>
</evidence>
<dbReference type="SMART" id="SM00474">
    <property type="entry name" value="35EXOc"/>
    <property type="match status" value="1"/>
</dbReference>
<dbReference type="SUPFAM" id="SSF56672">
    <property type="entry name" value="DNA/RNA polymerases"/>
    <property type="match status" value="1"/>
</dbReference>
<dbReference type="Pfam" id="PF00476">
    <property type="entry name" value="DNA_pol_A"/>
    <property type="match status" value="1"/>
</dbReference>
<dbReference type="InterPro" id="IPR020045">
    <property type="entry name" value="DNA_polI_H3TH"/>
</dbReference>
<dbReference type="CDD" id="cd08637">
    <property type="entry name" value="DNA_pol_A_pol_I_C"/>
    <property type="match status" value="1"/>
</dbReference>
<feature type="domain" description="3'-5' exonuclease" evidence="19">
    <location>
        <begin position="342"/>
        <end position="529"/>
    </location>
</feature>
<reference evidence="22 23" key="1">
    <citation type="submission" date="2018-11" db="EMBL/GenBank/DDBJ databases">
        <title>Genomic Encyclopedia of Type Strains, Phase IV (KMG-IV): sequencing the most valuable type-strain genomes for metagenomic binning, comparative biology and taxonomic classification.</title>
        <authorList>
            <person name="Goeker M."/>
        </authorList>
    </citation>
    <scope>NUCLEOTIDE SEQUENCE [LARGE SCALE GENOMIC DNA]</scope>
    <source>
        <strain evidence="22 23">DSM 25623</strain>
    </source>
</reference>
<dbReference type="InterPro" id="IPR019760">
    <property type="entry name" value="DNA-dir_DNA_pol_A_CS"/>
</dbReference>
<dbReference type="Pfam" id="PF01367">
    <property type="entry name" value="5_3_exonuc"/>
    <property type="match status" value="1"/>
</dbReference>
<gene>
    <name evidence="17" type="primary">polA</name>
    <name evidence="22" type="ORF">EDC50_1713</name>
</gene>
<dbReference type="PRINTS" id="PR00868">
    <property type="entry name" value="DNAPOLI"/>
</dbReference>
<dbReference type="GO" id="GO:0008408">
    <property type="term" value="F:3'-5' exonuclease activity"/>
    <property type="evidence" value="ECO:0007669"/>
    <property type="project" value="UniProtKB-UniRule"/>
</dbReference>
<dbReference type="FunFam" id="1.10.150.20:FF:000002">
    <property type="entry name" value="DNA polymerase I"/>
    <property type="match status" value="1"/>
</dbReference>
<dbReference type="InterPro" id="IPR002421">
    <property type="entry name" value="5-3_exonuclease"/>
</dbReference>
<dbReference type="GO" id="GO:0008409">
    <property type="term" value="F:5'-3' exonuclease activity"/>
    <property type="evidence" value="ECO:0007669"/>
    <property type="project" value="UniProtKB-UniRule"/>
</dbReference>
<evidence type="ECO:0000256" key="7">
    <source>
        <dbReference type="ARBA" id="ARBA00022705"/>
    </source>
</evidence>
<comment type="subunit">
    <text evidence="2">Single-chain monomer with multiple functions.</text>
</comment>
<evidence type="ECO:0000256" key="2">
    <source>
        <dbReference type="ARBA" id="ARBA00011541"/>
    </source>
</evidence>
<dbReference type="Gene3D" id="1.10.150.20">
    <property type="entry name" value="5' to 3' exonuclease, C-terminal subdomain"/>
    <property type="match status" value="2"/>
</dbReference>
<dbReference type="InterPro" id="IPR036279">
    <property type="entry name" value="5-3_exonuclease_C_sf"/>
</dbReference>
<keyword evidence="8" id="KW-0540">Nuclease</keyword>
<dbReference type="FunFam" id="3.40.50.1010:FF:000001">
    <property type="entry name" value="DNA polymerase I"/>
    <property type="match status" value="1"/>
</dbReference>
<comment type="similarity">
    <text evidence="1 17">Belongs to the DNA polymerase type-A family.</text>
</comment>
<keyword evidence="12 17" id="KW-0239">DNA-directed DNA polymerase</keyword>
<evidence type="ECO:0000256" key="10">
    <source>
        <dbReference type="ARBA" id="ARBA00022801"/>
    </source>
</evidence>
<feature type="domain" description="DNA-directed DNA polymerase family A palm" evidence="21">
    <location>
        <begin position="698"/>
        <end position="904"/>
    </location>
</feature>
<feature type="domain" description="5'-3' exonuclease" evidence="20">
    <location>
        <begin position="12"/>
        <end position="272"/>
    </location>
</feature>
<dbReference type="FunFam" id="3.30.420.10:FF:000026">
    <property type="entry name" value="DNA polymerase I"/>
    <property type="match status" value="1"/>
</dbReference>
<evidence type="ECO:0000256" key="8">
    <source>
        <dbReference type="ARBA" id="ARBA00022722"/>
    </source>
</evidence>
<organism evidence="22 23">
    <name type="scientific">Vulcaniibacterium tengchongense</name>
    <dbReference type="NCBI Taxonomy" id="1273429"/>
    <lineage>
        <taxon>Bacteria</taxon>
        <taxon>Pseudomonadati</taxon>
        <taxon>Pseudomonadota</taxon>
        <taxon>Gammaproteobacteria</taxon>
        <taxon>Lysobacterales</taxon>
        <taxon>Lysobacteraceae</taxon>
        <taxon>Vulcaniibacterium</taxon>
    </lineage>
</organism>
<dbReference type="Gene3D" id="3.40.50.1010">
    <property type="entry name" value="5'-nuclease"/>
    <property type="match status" value="1"/>
</dbReference>
<feature type="region of interest" description="Disordered" evidence="18">
    <location>
        <begin position="303"/>
        <end position="327"/>
    </location>
</feature>
<dbReference type="SMART" id="SM00482">
    <property type="entry name" value="POLAc"/>
    <property type="match status" value="1"/>
</dbReference>
<dbReference type="InterPro" id="IPR020046">
    <property type="entry name" value="5-3_exonucl_a-hlix_arch_N"/>
</dbReference>
<dbReference type="SMART" id="SM00475">
    <property type="entry name" value="53EXOc"/>
    <property type="match status" value="1"/>
</dbReference>
<dbReference type="InterPro" id="IPR012337">
    <property type="entry name" value="RNaseH-like_sf"/>
</dbReference>
<evidence type="ECO:0000256" key="9">
    <source>
        <dbReference type="ARBA" id="ARBA00022763"/>
    </source>
</evidence>
<dbReference type="CDD" id="cd06139">
    <property type="entry name" value="DNA_polA_I_Ecoli_like_exo"/>
    <property type="match status" value="1"/>
</dbReference>
<dbReference type="PANTHER" id="PTHR10133:SF27">
    <property type="entry name" value="DNA POLYMERASE NU"/>
    <property type="match status" value="1"/>
</dbReference>
<dbReference type="NCBIfam" id="TIGR00593">
    <property type="entry name" value="pola"/>
    <property type="match status" value="1"/>
</dbReference>
<dbReference type="Gene3D" id="1.20.1060.10">
    <property type="entry name" value="Taq DNA Polymerase, Chain T, domain 4"/>
    <property type="match status" value="1"/>
</dbReference>
<dbReference type="GO" id="GO:0003677">
    <property type="term" value="F:DNA binding"/>
    <property type="evidence" value="ECO:0007669"/>
    <property type="project" value="UniProtKB-UniRule"/>
</dbReference>
<comment type="function">
    <text evidence="17">In addition to polymerase activity, this DNA polymerase exhibits 3'-5' and 5'-3' exonuclease activity.</text>
</comment>
<protein>
    <recommendedName>
        <fullName evidence="4 16">DNA polymerase I</fullName>
        <ecNumber evidence="3 16">2.7.7.7</ecNumber>
    </recommendedName>
</protein>
<dbReference type="GO" id="GO:0003887">
    <property type="term" value="F:DNA-directed DNA polymerase activity"/>
    <property type="evidence" value="ECO:0007669"/>
    <property type="project" value="UniProtKB-UniRule"/>
</dbReference>
<dbReference type="InterPro" id="IPR002562">
    <property type="entry name" value="3'-5'_exonuclease_dom"/>
</dbReference>
<evidence type="ECO:0000256" key="5">
    <source>
        <dbReference type="ARBA" id="ARBA00022679"/>
    </source>
</evidence>
<evidence type="ECO:0000256" key="3">
    <source>
        <dbReference type="ARBA" id="ARBA00012417"/>
    </source>
</evidence>
<dbReference type="InterPro" id="IPR002298">
    <property type="entry name" value="DNA_polymerase_A"/>
</dbReference>
<dbReference type="SUPFAM" id="SSF47807">
    <property type="entry name" value="5' to 3' exonuclease, C-terminal subdomain"/>
    <property type="match status" value="1"/>
</dbReference>
<evidence type="ECO:0000259" key="19">
    <source>
        <dbReference type="SMART" id="SM00474"/>
    </source>
</evidence>
<dbReference type="AlphaFoldDB" id="A0A3N4W3V3"/>
<evidence type="ECO:0000256" key="13">
    <source>
        <dbReference type="ARBA" id="ARBA00023125"/>
    </source>
</evidence>
<name>A0A3N4W3V3_9GAMM</name>
<dbReference type="PROSITE" id="PS00447">
    <property type="entry name" value="DNA_POLYMERASE_A"/>
    <property type="match status" value="1"/>
</dbReference>
<dbReference type="SMART" id="SM00279">
    <property type="entry name" value="HhH2"/>
    <property type="match status" value="1"/>
</dbReference>
<dbReference type="SUPFAM" id="SSF88723">
    <property type="entry name" value="PIN domain-like"/>
    <property type="match status" value="1"/>
</dbReference>
<dbReference type="InterPro" id="IPR036397">
    <property type="entry name" value="RNaseH_sf"/>
</dbReference>
<keyword evidence="10 17" id="KW-0378">Hydrolase</keyword>
<evidence type="ECO:0000256" key="14">
    <source>
        <dbReference type="ARBA" id="ARBA00023204"/>
    </source>
</evidence>
<dbReference type="OrthoDB" id="9806424at2"/>
<dbReference type="InterPro" id="IPR043502">
    <property type="entry name" value="DNA/RNA_pol_sf"/>
</dbReference>
<dbReference type="InterPro" id="IPR008918">
    <property type="entry name" value="HhH2"/>
</dbReference>
<evidence type="ECO:0000256" key="6">
    <source>
        <dbReference type="ARBA" id="ARBA00022695"/>
    </source>
</evidence>
<comment type="catalytic activity">
    <reaction evidence="15 17">
        <text>DNA(n) + a 2'-deoxyribonucleoside 5'-triphosphate = DNA(n+1) + diphosphate</text>
        <dbReference type="Rhea" id="RHEA:22508"/>
        <dbReference type="Rhea" id="RHEA-COMP:17339"/>
        <dbReference type="Rhea" id="RHEA-COMP:17340"/>
        <dbReference type="ChEBI" id="CHEBI:33019"/>
        <dbReference type="ChEBI" id="CHEBI:61560"/>
        <dbReference type="ChEBI" id="CHEBI:173112"/>
        <dbReference type="EC" id="2.7.7.7"/>
    </reaction>
</comment>
<dbReference type="Gene3D" id="3.30.420.10">
    <property type="entry name" value="Ribonuclease H-like superfamily/Ribonuclease H"/>
    <property type="match status" value="1"/>
</dbReference>
<keyword evidence="5 17" id="KW-0808">Transferase</keyword>
<dbReference type="PANTHER" id="PTHR10133">
    <property type="entry name" value="DNA POLYMERASE I"/>
    <property type="match status" value="1"/>
</dbReference>
<dbReference type="FunFam" id="1.20.1060.10:FF:000001">
    <property type="entry name" value="DNA polymerase I"/>
    <property type="match status" value="1"/>
</dbReference>
<keyword evidence="6 17" id="KW-0548">Nucleotidyltransferase</keyword>
<keyword evidence="9 17" id="KW-0227">DNA damage</keyword>
<evidence type="ECO:0000256" key="16">
    <source>
        <dbReference type="NCBIfam" id="TIGR00593"/>
    </source>
</evidence>
<evidence type="ECO:0000256" key="15">
    <source>
        <dbReference type="ARBA" id="ARBA00049244"/>
    </source>
</evidence>